<protein>
    <submittedName>
        <fullName evidence="2">Ferritin</fullName>
    </submittedName>
</protein>
<name>A0A1I7XG04_HETBA</name>
<dbReference type="WBParaSite" id="Hba_16256">
    <property type="protein sequence ID" value="Hba_16256"/>
    <property type="gene ID" value="Hba_16256"/>
</dbReference>
<keyword evidence="1" id="KW-1185">Reference proteome</keyword>
<organism evidence="1 2">
    <name type="scientific">Heterorhabditis bacteriophora</name>
    <name type="common">Entomopathogenic nematode worm</name>
    <dbReference type="NCBI Taxonomy" id="37862"/>
    <lineage>
        <taxon>Eukaryota</taxon>
        <taxon>Metazoa</taxon>
        <taxon>Ecdysozoa</taxon>
        <taxon>Nematoda</taxon>
        <taxon>Chromadorea</taxon>
        <taxon>Rhabditida</taxon>
        <taxon>Rhabditina</taxon>
        <taxon>Rhabditomorpha</taxon>
        <taxon>Strongyloidea</taxon>
        <taxon>Heterorhabditidae</taxon>
        <taxon>Heterorhabditis</taxon>
    </lineage>
</organism>
<sequence length="93" mass="11043">MRIVRAEEFLNAWTVFKPNEKDTSAELVSHFDKQLEMYQLCSELLADGKLDTDELVLRINKHVIQDLKLMYDWMLDNMDMVSKVVFLDNFLEN</sequence>
<dbReference type="AlphaFoldDB" id="A0A1I7XG04"/>
<reference evidence="2" key="1">
    <citation type="submission" date="2016-11" db="UniProtKB">
        <authorList>
            <consortium name="WormBaseParasite"/>
        </authorList>
    </citation>
    <scope>IDENTIFICATION</scope>
</reference>
<proteinExistence type="predicted"/>
<evidence type="ECO:0000313" key="2">
    <source>
        <dbReference type="WBParaSite" id="Hba_16256"/>
    </source>
</evidence>
<evidence type="ECO:0000313" key="1">
    <source>
        <dbReference type="Proteomes" id="UP000095283"/>
    </source>
</evidence>
<accession>A0A1I7XG04</accession>
<dbReference type="Proteomes" id="UP000095283">
    <property type="component" value="Unplaced"/>
</dbReference>